<name>A0AA86N000_9BACT</name>
<feature type="domain" description="Radical SAM core" evidence="7">
    <location>
        <begin position="336"/>
        <end position="562"/>
    </location>
</feature>
<dbReference type="Gene3D" id="3.80.30.20">
    <property type="entry name" value="tm_1862 like domain"/>
    <property type="match status" value="1"/>
</dbReference>
<keyword evidence="5" id="KW-0411">Iron-sulfur</keyword>
<dbReference type="GO" id="GO:0031419">
    <property type="term" value="F:cobalamin binding"/>
    <property type="evidence" value="ECO:0007669"/>
    <property type="project" value="InterPro"/>
</dbReference>
<dbReference type="Gene3D" id="3.40.50.280">
    <property type="entry name" value="Cobalamin-binding domain"/>
    <property type="match status" value="1"/>
</dbReference>
<evidence type="ECO:0000256" key="3">
    <source>
        <dbReference type="ARBA" id="ARBA00022723"/>
    </source>
</evidence>
<evidence type="ECO:0000256" key="1">
    <source>
        <dbReference type="ARBA" id="ARBA00001966"/>
    </source>
</evidence>
<keyword evidence="3" id="KW-0479">Metal-binding</keyword>
<dbReference type="GO" id="GO:0051536">
    <property type="term" value="F:iron-sulfur cluster binding"/>
    <property type="evidence" value="ECO:0007669"/>
    <property type="project" value="UniProtKB-KW"/>
</dbReference>
<dbReference type="KEGG" id="nti:DNFV4_02631"/>
<dbReference type="RefSeq" id="WP_289268944.1">
    <property type="nucleotide sequence ID" value="NZ_OX365700.1"/>
</dbReference>
<evidence type="ECO:0000256" key="5">
    <source>
        <dbReference type="ARBA" id="ARBA00023014"/>
    </source>
</evidence>
<organism evidence="8 9">
    <name type="scientific">Nitrospira tepida</name>
    <dbReference type="NCBI Taxonomy" id="2973512"/>
    <lineage>
        <taxon>Bacteria</taxon>
        <taxon>Pseudomonadati</taxon>
        <taxon>Nitrospirota</taxon>
        <taxon>Nitrospiria</taxon>
        <taxon>Nitrospirales</taxon>
        <taxon>Nitrospiraceae</taxon>
        <taxon>Nitrospira</taxon>
    </lineage>
</organism>
<dbReference type="PANTHER" id="PTHR43409">
    <property type="entry name" value="ANAEROBIC MAGNESIUM-PROTOPORPHYRIN IX MONOMETHYL ESTER CYCLASE-RELATED"/>
    <property type="match status" value="1"/>
</dbReference>
<dbReference type="PANTHER" id="PTHR43409:SF7">
    <property type="entry name" value="BLL1977 PROTEIN"/>
    <property type="match status" value="1"/>
</dbReference>
<dbReference type="GO" id="GO:0003824">
    <property type="term" value="F:catalytic activity"/>
    <property type="evidence" value="ECO:0007669"/>
    <property type="project" value="InterPro"/>
</dbReference>
<gene>
    <name evidence="8" type="ORF">DNFV4_02631</name>
</gene>
<dbReference type="EMBL" id="OX365700">
    <property type="protein sequence ID" value="CAI4032203.1"/>
    <property type="molecule type" value="Genomic_DNA"/>
</dbReference>
<proteinExistence type="predicted"/>
<dbReference type="Proteomes" id="UP001179121">
    <property type="component" value="Chromosome"/>
</dbReference>
<dbReference type="InterPro" id="IPR051198">
    <property type="entry name" value="BchE-like"/>
</dbReference>
<dbReference type="SUPFAM" id="SSF102114">
    <property type="entry name" value="Radical SAM enzymes"/>
    <property type="match status" value="1"/>
</dbReference>
<dbReference type="SMART" id="SM00729">
    <property type="entry name" value="Elp3"/>
    <property type="match status" value="1"/>
</dbReference>
<keyword evidence="9" id="KW-1185">Reference proteome</keyword>
<evidence type="ECO:0000256" key="2">
    <source>
        <dbReference type="ARBA" id="ARBA00022691"/>
    </source>
</evidence>
<keyword evidence="2" id="KW-0949">S-adenosyl-L-methionine</keyword>
<evidence type="ECO:0000256" key="6">
    <source>
        <dbReference type="SAM" id="MobiDB-lite"/>
    </source>
</evidence>
<evidence type="ECO:0000313" key="8">
    <source>
        <dbReference type="EMBL" id="CAI4032203.1"/>
    </source>
</evidence>
<sequence>MSANGLVQIEGLTPPGNAHRKTSKVMLLFPPEWVPTAPYLALPSLTAVLRQAGHEVVQKDINIEMYDLFFSDTFLFWISGRLDLQRRLLEERERRAALTDQETDQLALLREKCTVEVFDLAERAAEAKRIVRSQDFYDADKLEWALNIFREVMQYISAAYYPASLVFYPMESNLGYRPGVSREVFACLEDEQVNVYRDVCRQLVLPVVNREQPHVVGVSIGTQMQLLAGLTFCKMIKQAFPHIHVTVGGNVVTRLQEEWPTHPQFFNEIFDTAILYEGEHALLWLLEALAGGRPISSVPNLMYRGTVGVETNKEIYTEKTTALPLPDFDGLPLDQYFVPERILPYLATRGCYWGRCTFCDHGQGYFDQYRGVPAHQVIEQVLALRDKYHCRHFLFSDESYPPALFKKVSQLLVERNAGIKWTTLIRFEETLQDQELWYLAAKSGCCTLYYGMESANERVLNLMDKHAKKSVMRTNLMQASQAGIWNHVMAFYGFPGETRDEAEDTRRFILEHQPYIHSVELFYFVAYRHTPIVRSPEKFGITIHKQPEYDLPLDYYYTLNEPGGLSCLEAMEMAEQFYQQDFHPWAVRVNAREHVFLYISKFGTNRLPQIYAKPEDRLRGTDSVSGLVTWPVALGEGDGNKEDGPTMTRVVSHASGG</sequence>
<dbReference type="SFLD" id="SFLDG01082">
    <property type="entry name" value="B12-binding_domain_containing"/>
    <property type="match status" value="1"/>
</dbReference>
<dbReference type="InterPro" id="IPR007197">
    <property type="entry name" value="rSAM"/>
</dbReference>
<dbReference type="InterPro" id="IPR058240">
    <property type="entry name" value="rSAM_sf"/>
</dbReference>
<dbReference type="InterPro" id="IPR023404">
    <property type="entry name" value="rSAM_horseshoe"/>
</dbReference>
<evidence type="ECO:0000256" key="4">
    <source>
        <dbReference type="ARBA" id="ARBA00023004"/>
    </source>
</evidence>
<dbReference type="PROSITE" id="PS51918">
    <property type="entry name" value="RADICAL_SAM"/>
    <property type="match status" value="1"/>
</dbReference>
<keyword evidence="4" id="KW-0408">Iron</keyword>
<dbReference type="InterPro" id="IPR036724">
    <property type="entry name" value="Cobalamin-bd_sf"/>
</dbReference>
<comment type="cofactor">
    <cofactor evidence="1">
        <name>[4Fe-4S] cluster</name>
        <dbReference type="ChEBI" id="CHEBI:49883"/>
    </cofactor>
</comment>
<dbReference type="AlphaFoldDB" id="A0AA86N000"/>
<evidence type="ECO:0000259" key="7">
    <source>
        <dbReference type="PROSITE" id="PS51918"/>
    </source>
</evidence>
<dbReference type="GO" id="GO:0005829">
    <property type="term" value="C:cytosol"/>
    <property type="evidence" value="ECO:0007669"/>
    <property type="project" value="TreeGrafter"/>
</dbReference>
<dbReference type="SUPFAM" id="SSF52242">
    <property type="entry name" value="Cobalamin (vitamin B12)-binding domain"/>
    <property type="match status" value="1"/>
</dbReference>
<dbReference type="GO" id="GO:0046872">
    <property type="term" value="F:metal ion binding"/>
    <property type="evidence" value="ECO:0007669"/>
    <property type="project" value="UniProtKB-KW"/>
</dbReference>
<dbReference type="Pfam" id="PF04055">
    <property type="entry name" value="Radical_SAM"/>
    <property type="match status" value="1"/>
</dbReference>
<feature type="region of interest" description="Disordered" evidence="6">
    <location>
        <begin position="635"/>
        <end position="657"/>
    </location>
</feature>
<dbReference type="SFLD" id="SFLDS00029">
    <property type="entry name" value="Radical_SAM"/>
    <property type="match status" value="1"/>
</dbReference>
<evidence type="ECO:0000313" key="9">
    <source>
        <dbReference type="Proteomes" id="UP001179121"/>
    </source>
</evidence>
<dbReference type="InterPro" id="IPR006638">
    <property type="entry name" value="Elp3/MiaA/NifB-like_rSAM"/>
</dbReference>
<reference evidence="8" key="1">
    <citation type="submission" date="2022-10" db="EMBL/GenBank/DDBJ databases">
        <authorList>
            <person name="Koch H."/>
        </authorList>
    </citation>
    <scope>NUCLEOTIDE SEQUENCE</scope>
    <source>
        <strain evidence="8">DNF</strain>
    </source>
</reference>
<accession>A0AA86N000</accession>
<protein>
    <submittedName>
        <fullName evidence="8">B12-binding domain-containing radical SAM protein</fullName>
    </submittedName>
</protein>